<comment type="caution">
    <text evidence="1">The sequence shown here is derived from an EMBL/GenBank/DDBJ whole genome shotgun (WGS) entry which is preliminary data.</text>
</comment>
<dbReference type="RefSeq" id="WP_311595210.1">
    <property type="nucleotide sequence ID" value="NZ_JAVREM010000002.1"/>
</dbReference>
<evidence type="ECO:0008006" key="3">
    <source>
        <dbReference type="Google" id="ProtNLM"/>
    </source>
</evidence>
<accession>A0ABU2LIE9</accession>
<dbReference type="InterPro" id="IPR010697">
    <property type="entry name" value="YspA"/>
</dbReference>
<proteinExistence type="predicted"/>
<dbReference type="SUPFAM" id="SSF102405">
    <property type="entry name" value="MCP/YpsA-like"/>
    <property type="match status" value="1"/>
</dbReference>
<dbReference type="PANTHER" id="PTHR38440">
    <property type="entry name" value="UPF0398 PROTEIN YPSA"/>
    <property type="match status" value="1"/>
</dbReference>
<evidence type="ECO:0000313" key="1">
    <source>
        <dbReference type="EMBL" id="MDT0317296.1"/>
    </source>
</evidence>
<dbReference type="Proteomes" id="UP001183420">
    <property type="component" value="Unassembled WGS sequence"/>
</dbReference>
<keyword evidence="2" id="KW-1185">Reference proteome</keyword>
<dbReference type="PANTHER" id="PTHR38440:SF1">
    <property type="entry name" value="UPF0398 PROTEIN SPR0331"/>
    <property type="match status" value="1"/>
</dbReference>
<name>A0ABU2LIE9_9ACTN</name>
<sequence>MPTIAVTGHMDLTEATERLVRAEMRRLLARHDVTELVGVSCLAAGADTLFAEAVLEAGGRLVLVIPARDYRARKVAPEHAAAFDRLVAAAGEVVTMPWERAGCEAYTAAGKELLRRADRLFAVWSGSPPTGKGGTADVVVEARAAGIPVDVVWPAGAARRG</sequence>
<dbReference type="Gene3D" id="3.40.50.450">
    <property type="match status" value="1"/>
</dbReference>
<organism evidence="1 2">
    <name type="scientific">Streptomyces millisiae</name>
    <dbReference type="NCBI Taxonomy" id="3075542"/>
    <lineage>
        <taxon>Bacteria</taxon>
        <taxon>Bacillati</taxon>
        <taxon>Actinomycetota</taxon>
        <taxon>Actinomycetes</taxon>
        <taxon>Kitasatosporales</taxon>
        <taxon>Streptomycetaceae</taxon>
        <taxon>Streptomyces</taxon>
    </lineage>
</organism>
<gene>
    <name evidence="1" type="ORF">RNC47_02955</name>
</gene>
<dbReference type="EMBL" id="JAVREM010000002">
    <property type="protein sequence ID" value="MDT0317296.1"/>
    <property type="molecule type" value="Genomic_DNA"/>
</dbReference>
<protein>
    <recommendedName>
        <fullName evidence="3">DUF1273 domain-containing protein</fullName>
    </recommendedName>
</protein>
<evidence type="ECO:0000313" key="2">
    <source>
        <dbReference type="Proteomes" id="UP001183420"/>
    </source>
</evidence>
<reference evidence="2" key="1">
    <citation type="submission" date="2023-07" db="EMBL/GenBank/DDBJ databases">
        <title>30 novel species of actinomycetes from the DSMZ collection.</title>
        <authorList>
            <person name="Nouioui I."/>
        </authorList>
    </citation>
    <scope>NUCLEOTIDE SEQUENCE [LARGE SCALE GENOMIC DNA]</scope>
    <source>
        <strain evidence="2">DSM 44918</strain>
    </source>
</reference>